<dbReference type="HAMAP" id="MF_00120">
    <property type="entry name" value="GatA"/>
    <property type="match status" value="1"/>
</dbReference>
<feature type="active site" description="Charge relay system" evidence="6">
    <location>
        <position position="155"/>
    </location>
</feature>
<evidence type="ECO:0000313" key="8">
    <source>
        <dbReference type="EMBL" id="TLD03077.1"/>
    </source>
</evidence>
<keyword evidence="8" id="KW-0808">Transferase</keyword>
<dbReference type="AlphaFoldDB" id="A0A4U8QDC3"/>
<protein>
    <recommendedName>
        <fullName evidence="6">Glutamyl-tRNA(Gln) amidotransferase subunit A</fullName>
        <shortName evidence="6">Glu-ADT subunit A</shortName>
        <ecNumber evidence="6">6.3.5.7</ecNumber>
    </recommendedName>
</protein>
<keyword evidence="3 6" id="KW-0067">ATP-binding</keyword>
<evidence type="ECO:0000256" key="3">
    <source>
        <dbReference type="ARBA" id="ARBA00022840"/>
    </source>
</evidence>
<keyword evidence="2 6" id="KW-0547">Nucleotide-binding</keyword>
<comment type="subunit">
    <text evidence="6">Heterotrimer of A, B and C subunits.</text>
</comment>
<dbReference type="STRING" id="180332.GCA_000797495_02629"/>
<feature type="domain" description="Amidase" evidence="7">
    <location>
        <begin position="25"/>
        <end position="467"/>
    </location>
</feature>
<dbReference type="GO" id="GO:0016740">
    <property type="term" value="F:transferase activity"/>
    <property type="evidence" value="ECO:0007669"/>
    <property type="project" value="UniProtKB-KW"/>
</dbReference>
<evidence type="ECO:0000259" key="7">
    <source>
        <dbReference type="Pfam" id="PF01425"/>
    </source>
</evidence>
<feature type="active site" description="Charge relay system" evidence="6">
    <location>
        <position position="80"/>
    </location>
</feature>
<dbReference type="GO" id="GO:0050567">
    <property type="term" value="F:glutaminyl-tRNA synthase (glutamine-hydrolyzing) activity"/>
    <property type="evidence" value="ECO:0007669"/>
    <property type="project" value="UniProtKB-UniRule"/>
</dbReference>
<dbReference type="GO" id="GO:0006412">
    <property type="term" value="P:translation"/>
    <property type="evidence" value="ECO:0007669"/>
    <property type="project" value="UniProtKB-UniRule"/>
</dbReference>
<evidence type="ECO:0000256" key="1">
    <source>
        <dbReference type="ARBA" id="ARBA00022598"/>
    </source>
</evidence>
<dbReference type="NCBIfam" id="TIGR00132">
    <property type="entry name" value="gatA"/>
    <property type="match status" value="1"/>
</dbReference>
<comment type="caution">
    <text evidence="8">The sequence shown here is derived from an EMBL/GenBank/DDBJ whole genome shotgun (WGS) entry which is preliminary data.</text>
</comment>
<keyword evidence="4 6" id="KW-0648">Protein biosynthesis</keyword>
<dbReference type="SUPFAM" id="SSF75304">
    <property type="entry name" value="Amidase signature (AS) enzymes"/>
    <property type="match status" value="1"/>
</dbReference>
<keyword evidence="9" id="KW-1185">Reference proteome</keyword>
<dbReference type="GO" id="GO:0005524">
    <property type="term" value="F:ATP binding"/>
    <property type="evidence" value="ECO:0007669"/>
    <property type="project" value="UniProtKB-KW"/>
</dbReference>
<accession>A0A4U8QDC3</accession>
<comment type="function">
    <text evidence="5 6">Allows the formation of correctly charged Gln-tRNA(Gln) through the transamidation of misacylated Glu-tRNA(Gln) in organisms which lack glutaminyl-tRNA synthetase. The reaction takes place in the presence of glutamine and ATP through an activated gamma-phospho-Glu-tRNA(Gln).</text>
</comment>
<comment type="similarity">
    <text evidence="6">Belongs to the amidase family. GatA subfamily.</text>
</comment>
<reference evidence="8 9" key="1">
    <citation type="journal article" date="2019" name="Anaerobe">
        <title>Detection of Robinsoniella peoriensis in multiple bone samples of a trauma patient.</title>
        <authorList>
            <person name="Schrottner P."/>
            <person name="Hartwich K."/>
            <person name="Bunk B."/>
            <person name="Schober I."/>
            <person name="Helbig S."/>
            <person name="Rudolph W.W."/>
            <person name="Gunzer F."/>
        </authorList>
    </citation>
    <scope>NUCLEOTIDE SEQUENCE [LARGE SCALE GENOMIC DNA]</scope>
    <source>
        <strain evidence="8 9">DSM 106044</strain>
    </source>
</reference>
<dbReference type="Proteomes" id="UP000306509">
    <property type="component" value="Unassembled WGS sequence"/>
</dbReference>
<comment type="catalytic activity">
    <reaction evidence="6">
        <text>L-glutamyl-tRNA(Gln) + L-glutamine + ATP + H2O = L-glutaminyl-tRNA(Gln) + L-glutamate + ADP + phosphate + H(+)</text>
        <dbReference type="Rhea" id="RHEA:17521"/>
        <dbReference type="Rhea" id="RHEA-COMP:9681"/>
        <dbReference type="Rhea" id="RHEA-COMP:9684"/>
        <dbReference type="ChEBI" id="CHEBI:15377"/>
        <dbReference type="ChEBI" id="CHEBI:15378"/>
        <dbReference type="ChEBI" id="CHEBI:29985"/>
        <dbReference type="ChEBI" id="CHEBI:30616"/>
        <dbReference type="ChEBI" id="CHEBI:43474"/>
        <dbReference type="ChEBI" id="CHEBI:58359"/>
        <dbReference type="ChEBI" id="CHEBI:78520"/>
        <dbReference type="ChEBI" id="CHEBI:78521"/>
        <dbReference type="ChEBI" id="CHEBI:456216"/>
        <dbReference type="EC" id="6.3.5.7"/>
    </reaction>
</comment>
<dbReference type="InterPro" id="IPR036928">
    <property type="entry name" value="AS_sf"/>
</dbReference>
<dbReference type="PANTHER" id="PTHR11895:SF151">
    <property type="entry name" value="GLUTAMYL-TRNA(GLN) AMIDOTRANSFERASE SUBUNIT A"/>
    <property type="match status" value="1"/>
</dbReference>
<keyword evidence="1 6" id="KW-0436">Ligase</keyword>
<proteinExistence type="inferred from homology"/>
<dbReference type="InterPro" id="IPR000120">
    <property type="entry name" value="Amidase"/>
</dbReference>
<name>A0A4U8QDC3_9FIRM</name>
<organism evidence="8 9">
    <name type="scientific">Robinsoniella peoriensis</name>
    <dbReference type="NCBI Taxonomy" id="180332"/>
    <lineage>
        <taxon>Bacteria</taxon>
        <taxon>Bacillati</taxon>
        <taxon>Bacillota</taxon>
        <taxon>Clostridia</taxon>
        <taxon>Lachnospirales</taxon>
        <taxon>Lachnospiraceae</taxon>
        <taxon>Robinsoniella</taxon>
    </lineage>
</organism>
<gene>
    <name evidence="6 8" type="primary">gatA</name>
    <name evidence="8" type="ORF">DSM106044_00101</name>
</gene>
<feature type="active site" description="Acyl-ester intermediate" evidence="6">
    <location>
        <position position="179"/>
    </location>
</feature>
<evidence type="ECO:0000313" key="9">
    <source>
        <dbReference type="Proteomes" id="UP000306509"/>
    </source>
</evidence>
<evidence type="ECO:0000256" key="5">
    <source>
        <dbReference type="ARBA" id="ARBA00025295"/>
    </source>
</evidence>
<dbReference type="EC" id="6.3.5.7" evidence="6"/>
<evidence type="ECO:0000256" key="6">
    <source>
        <dbReference type="HAMAP-Rule" id="MF_00120"/>
    </source>
</evidence>
<dbReference type="Pfam" id="PF01425">
    <property type="entry name" value="Amidase"/>
    <property type="match status" value="1"/>
</dbReference>
<dbReference type="Gene3D" id="3.90.1300.10">
    <property type="entry name" value="Amidase signature (AS) domain"/>
    <property type="match status" value="1"/>
</dbReference>
<evidence type="ECO:0000256" key="4">
    <source>
        <dbReference type="ARBA" id="ARBA00022917"/>
    </source>
</evidence>
<evidence type="ECO:0000256" key="2">
    <source>
        <dbReference type="ARBA" id="ARBA00022741"/>
    </source>
</evidence>
<sequence length="495" mass="53137">MMSLKSLTALELAKKIKQKEISVKEAVCASLAQIGEVEDKVHAFVTVDKEGALKRAEEVQREISEGRLTSPLAGVPAAVKDNICTQGIPTTCSSKILHNFVPGYSAQVISNMAEAGVIILGKTNMDEFAMGSTTETSAFGVTRNPWNTGHVPGGSSGGSCAAVSAEECFFALGSDTGGSIRQPSSYCGVTGLKPTYGTVSRYGLIAYGSSLDQIGPVAKDVSDCAAILETISSYDRKDSTSILRESYDFTTALKDDVKGMRIGIPRDYFGEGLDVRVKEAVLGAAKVLQEKGAVVEEFDLSMAEYAIPAYYVIASAEASSNLSRFDGVKYGYRAEEYQGLHNMYKKSRSQGFGAEVKRRIMLGSFVLSSGYYDAYYLKALRTKALIKQAFNQAFQKFDVILGPTAPSAAPKLGESLSDPLKMYLGDIYTISVNLAGLPGISVPCGKDKKGLPIGVQFIGDCFEEKKIIQAAYSFEQSRTYEAPLIAGKGEESVHE</sequence>
<dbReference type="InterPro" id="IPR004412">
    <property type="entry name" value="GatA"/>
</dbReference>
<dbReference type="GO" id="GO:0030956">
    <property type="term" value="C:glutamyl-tRNA(Gln) amidotransferase complex"/>
    <property type="evidence" value="ECO:0007669"/>
    <property type="project" value="InterPro"/>
</dbReference>
<dbReference type="EMBL" id="QGQD01000001">
    <property type="protein sequence ID" value="TLD03077.1"/>
    <property type="molecule type" value="Genomic_DNA"/>
</dbReference>
<dbReference type="PANTHER" id="PTHR11895">
    <property type="entry name" value="TRANSAMIDASE"/>
    <property type="match status" value="1"/>
</dbReference>
<dbReference type="InterPro" id="IPR023631">
    <property type="entry name" value="Amidase_dom"/>
</dbReference>